<dbReference type="EMBL" id="JYFE01000051">
    <property type="protein sequence ID" value="KIT15322.1"/>
    <property type="molecule type" value="Genomic_DNA"/>
</dbReference>
<sequence>MNMKSLALAASVALTPVAAVADPAGCDPNEERLVFSHITAISGHPKGEAAASFAEVVNERMDGRYCVEVFGNSDLYTDGPELFEAMLAGEVHFAAPSMSKLSPFTPRFQLFEIPFLFDGPLHAMEFFNSDDARRHLLSELEDDGFYGLNFWSNGMRQLSADVPLRGPYDGAGRTFRVQASTPIINRQIELMGITPKKLAFKDVHDALASGEVQGQQNTWSNIYSKEFYLHQAAVTETNHTYLGYVFMTSTRFLDGLDPQTRREFVELADLVTHERNRFAYELNQMAREEILYDDGIVIRLSPDELQKWRDAFAPILIEFRDVVGSELLDAAMRINAETDPFN</sequence>
<dbReference type="GO" id="GO:0015740">
    <property type="term" value="P:C4-dicarboxylate transport"/>
    <property type="evidence" value="ECO:0007669"/>
    <property type="project" value="TreeGrafter"/>
</dbReference>
<proteinExistence type="inferred from homology"/>
<accession>A0A0D1CKP1</accession>
<keyword evidence="3" id="KW-0813">Transport</keyword>
<dbReference type="NCBIfam" id="NF037995">
    <property type="entry name" value="TRAP_S1"/>
    <property type="match status" value="1"/>
</dbReference>
<dbReference type="STRING" id="935700.jaqu_29370"/>
<dbReference type="Proteomes" id="UP000032232">
    <property type="component" value="Unassembled WGS sequence"/>
</dbReference>
<dbReference type="RefSeq" id="WP_052500990.1">
    <property type="nucleotide sequence ID" value="NZ_FZPF01000001.1"/>
</dbReference>
<dbReference type="Pfam" id="PF03480">
    <property type="entry name" value="DctP"/>
    <property type="match status" value="1"/>
</dbReference>
<organism evidence="7 8">
    <name type="scientific">Jannaschia aquimarina</name>
    <dbReference type="NCBI Taxonomy" id="935700"/>
    <lineage>
        <taxon>Bacteria</taxon>
        <taxon>Pseudomonadati</taxon>
        <taxon>Pseudomonadota</taxon>
        <taxon>Alphaproteobacteria</taxon>
        <taxon>Rhodobacterales</taxon>
        <taxon>Roseobacteraceae</taxon>
        <taxon>Jannaschia</taxon>
    </lineage>
</organism>
<dbReference type="AlphaFoldDB" id="A0A0D1CKP1"/>
<dbReference type="GO" id="GO:0055085">
    <property type="term" value="P:transmembrane transport"/>
    <property type="evidence" value="ECO:0007669"/>
    <property type="project" value="InterPro"/>
</dbReference>
<evidence type="ECO:0000313" key="8">
    <source>
        <dbReference type="Proteomes" id="UP000032232"/>
    </source>
</evidence>
<keyword evidence="5" id="KW-0574">Periplasm</keyword>
<evidence type="ECO:0000256" key="5">
    <source>
        <dbReference type="ARBA" id="ARBA00022764"/>
    </source>
</evidence>
<keyword evidence="4 6" id="KW-0732">Signal</keyword>
<dbReference type="PIRSF" id="PIRSF006470">
    <property type="entry name" value="DctB"/>
    <property type="match status" value="1"/>
</dbReference>
<dbReference type="InterPro" id="IPR018389">
    <property type="entry name" value="DctP_fam"/>
</dbReference>
<dbReference type="GO" id="GO:0030288">
    <property type="term" value="C:outer membrane-bounded periplasmic space"/>
    <property type="evidence" value="ECO:0007669"/>
    <property type="project" value="InterPro"/>
</dbReference>
<comment type="subcellular location">
    <subcellularLocation>
        <location evidence="1">Periplasm</location>
    </subcellularLocation>
</comment>
<evidence type="ECO:0000313" key="7">
    <source>
        <dbReference type="EMBL" id="KIT15322.1"/>
    </source>
</evidence>
<evidence type="ECO:0000256" key="3">
    <source>
        <dbReference type="ARBA" id="ARBA00022448"/>
    </source>
</evidence>
<protein>
    <submittedName>
        <fullName evidence="7">DctP_6 protein</fullName>
    </submittedName>
</protein>
<feature type="chain" id="PRO_5002228422" evidence="6">
    <location>
        <begin position="22"/>
        <end position="342"/>
    </location>
</feature>
<dbReference type="Gene3D" id="3.40.190.170">
    <property type="entry name" value="Bacterial extracellular solute-binding protein, family 7"/>
    <property type="match status" value="1"/>
</dbReference>
<dbReference type="OrthoDB" id="8673861at2"/>
<name>A0A0D1CKP1_9RHOB</name>
<feature type="signal peptide" evidence="6">
    <location>
        <begin position="1"/>
        <end position="21"/>
    </location>
</feature>
<dbReference type="PANTHER" id="PTHR33376">
    <property type="match status" value="1"/>
</dbReference>
<reference evidence="7 8" key="1">
    <citation type="submission" date="2015-02" db="EMBL/GenBank/DDBJ databases">
        <title>Genome Sequence of Jannaschia aquimarina DSM28248, a member of the Roseobacter clade.</title>
        <authorList>
            <person name="Voget S."/>
            <person name="Daniel R."/>
        </authorList>
    </citation>
    <scope>NUCLEOTIDE SEQUENCE [LARGE SCALE GENOMIC DNA]</scope>
    <source>
        <strain evidence="7 8">GSW-M26</strain>
    </source>
</reference>
<dbReference type="PANTHER" id="PTHR33376:SF7">
    <property type="entry name" value="C4-DICARBOXYLATE-BINDING PROTEIN DCTB"/>
    <property type="match status" value="1"/>
</dbReference>
<dbReference type="InterPro" id="IPR004682">
    <property type="entry name" value="TRAP_DctP"/>
</dbReference>
<dbReference type="PATRIC" id="fig|935700.4.peg.3035"/>
<evidence type="ECO:0000256" key="2">
    <source>
        <dbReference type="ARBA" id="ARBA00009023"/>
    </source>
</evidence>
<evidence type="ECO:0000256" key="1">
    <source>
        <dbReference type="ARBA" id="ARBA00004418"/>
    </source>
</evidence>
<comment type="similarity">
    <text evidence="2">Belongs to the bacterial solute-binding protein 7 family.</text>
</comment>
<dbReference type="InterPro" id="IPR038404">
    <property type="entry name" value="TRAP_DctP_sf"/>
</dbReference>
<comment type="caution">
    <text evidence="7">The sequence shown here is derived from an EMBL/GenBank/DDBJ whole genome shotgun (WGS) entry which is preliminary data.</text>
</comment>
<keyword evidence="8" id="KW-1185">Reference proteome</keyword>
<evidence type="ECO:0000256" key="4">
    <source>
        <dbReference type="ARBA" id="ARBA00022729"/>
    </source>
</evidence>
<evidence type="ECO:0000256" key="6">
    <source>
        <dbReference type="SAM" id="SignalP"/>
    </source>
</evidence>
<gene>
    <name evidence="7" type="primary">dctP_6</name>
    <name evidence="7" type="ORF">jaqu_29370</name>
</gene>